<dbReference type="STRING" id="1618369.UV54_C0014G0007"/>
<organism evidence="1 2">
    <name type="scientific">Candidatus Beckwithbacteria bacterium GW2011_GWA2_43_10</name>
    <dbReference type="NCBI Taxonomy" id="1618369"/>
    <lineage>
        <taxon>Bacteria</taxon>
        <taxon>Candidatus Beckwithiibacteriota</taxon>
    </lineage>
</organism>
<dbReference type="EMBL" id="LCEW01000014">
    <property type="protein sequence ID" value="KKS80168.1"/>
    <property type="molecule type" value="Genomic_DNA"/>
</dbReference>
<accession>A0A0G1F005</accession>
<protein>
    <submittedName>
        <fullName evidence="1">Uncharacterized protein</fullName>
    </submittedName>
</protein>
<proteinExistence type="predicted"/>
<dbReference type="AlphaFoldDB" id="A0A0G1F005"/>
<evidence type="ECO:0000313" key="1">
    <source>
        <dbReference type="EMBL" id="KKS80168.1"/>
    </source>
</evidence>
<evidence type="ECO:0000313" key="2">
    <source>
        <dbReference type="Proteomes" id="UP000034213"/>
    </source>
</evidence>
<name>A0A0G1F005_9BACT</name>
<sequence>MSKKNKSKLLKAYLKFRTAKKKSNVLAFFNGLIPEIVFRTTKLEGEPVTRKMVASLLK</sequence>
<comment type="caution">
    <text evidence="1">The sequence shown here is derived from an EMBL/GenBank/DDBJ whole genome shotgun (WGS) entry which is preliminary data.</text>
</comment>
<dbReference type="Proteomes" id="UP000034213">
    <property type="component" value="Unassembled WGS sequence"/>
</dbReference>
<gene>
    <name evidence="1" type="ORF">UV54_C0014G0007</name>
</gene>
<reference evidence="1 2" key="1">
    <citation type="journal article" date="2015" name="Nature">
        <title>rRNA introns, odd ribosomes, and small enigmatic genomes across a large radiation of phyla.</title>
        <authorList>
            <person name="Brown C.T."/>
            <person name="Hug L.A."/>
            <person name="Thomas B.C."/>
            <person name="Sharon I."/>
            <person name="Castelle C.J."/>
            <person name="Singh A."/>
            <person name="Wilkins M.J."/>
            <person name="Williams K.H."/>
            <person name="Banfield J.F."/>
        </authorList>
    </citation>
    <scope>NUCLEOTIDE SEQUENCE [LARGE SCALE GENOMIC DNA]</scope>
</reference>